<name>A0A3N4HN15_ASCIM</name>
<dbReference type="InterPro" id="IPR011701">
    <property type="entry name" value="MFS"/>
</dbReference>
<accession>A0A3N4HN15</accession>
<dbReference type="GO" id="GO:0022857">
    <property type="term" value="F:transmembrane transporter activity"/>
    <property type="evidence" value="ECO:0007669"/>
    <property type="project" value="InterPro"/>
</dbReference>
<dbReference type="OrthoDB" id="6770063at2759"/>
<evidence type="ECO:0000256" key="6">
    <source>
        <dbReference type="SAM" id="MobiDB-lite"/>
    </source>
</evidence>
<dbReference type="PANTHER" id="PTHR23502">
    <property type="entry name" value="MAJOR FACILITATOR SUPERFAMILY"/>
    <property type="match status" value="1"/>
</dbReference>
<feature type="compositionally biased region" description="Polar residues" evidence="6">
    <location>
        <begin position="102"/>
        <end position="123"/>
    </location>
</feature>
<dbReference type="Proteomes" id="UP000275078">
    <property type="component" value="Unassembled WGS sequence"/>
</dbReference>
<feature type="domain" description="Major facilitator superfamily (MFS) profile" evidence="8">
    <location>
        <begin position="158"/>
        <end position="604"/>
    </location>
</feature>
<dbReference type="EMBL" id="ML119769">
    <property type="protein sequence ID" value="RPA75205.1"/>
    <property type="molecule type" value="Genomic_DNA"/>
</dbReference>
<sequence length="624" mass="68558">MHSHSSHPRTHHNDALEMMSFTTALPPIGEETTRERAPGPNAPSAHSDSVYSSHISPVQAHTLHATVSNQLKTVKSRQEITEYHFLEWDTPLADILALAPSDDSSTSEAIDPSTENPPGLTTTPSRPPPQNPHPVQIPPKFLKITDPFAWNRIQKGIVTVICCYSTITAAWASAGYAMGVSAMVHEWKVDKLKVQLGMPMFTLGFSLTPMLMSPMSEVYGRRSVLMGSQAAMLLAQLGCGLVRGPSANLALRLLLGCAASPSSSLVGGMIADCHHAKSRGLPLAFFSSFGLAATGLGPLVSGFLVQYLGWRWITWIQLIMNGAGAIFIVFFMKETRGCVLLERKTRILNQWMEELEAGRDVPVKHRWRTRAEETHQSLSALIRVSLTRPFYFLFTESVVFWFSVWASFVWCCLYLFLSSIPYVFMLKKHFTPSKMGLMFLSLIIGAFVAQAVAAATEYLLGKSKFISSRNGTINTDGAQKHNPESRLYASCLYAPLLPIGIIMFGFTAYNQPIYVPGIAMGLMTIGIFTVYLAVFNYLADTYHKYASSALAAQSMCRNLLGGFFPIVGEKVYNSIGVQNGSCAIAGVGVALCVVPWVLVVWGERIRARSQFCSETVEEKAVDTE</sequence>
<feature type="transmembrane region" description="Helical" evidence="7">
    <location>
        <begin position="513"/>
        <end position="538"/>
    </location>
</feature>
<dbReference type="AlphaFoldDB" id="A0A3N4HN15"/>
<reference evidence="9 10" key="1">
    <citation type="journal article" date="2018" name="Nat. Ecol. Evol.">
        <title>Pezizomycetes genomes reveal the molecular basis of ectomycorrhizal truffle lifestyle.</title>
        <authorList>
            <person name="Murat C."/>
            <person name="Payen T."/>
            <person name="Noel B."/>
            <person name="Kuo A."/>
            <person name="Morin E."/>
            <person name="Chen J."/>
            <person name="Kohler A."/>
            <person name="Krizsan K."/>
            <person name="Balestrini R."/>
            <person name="Da Silva C."/>
            <person name="Montanini B."/>
            <person name="Hainaut M."/>
            <person name="Levati E."/>
            <person name="Barry K.W."/>
            <person name="Belfiori B."/>
            <person name="Cichocki N."/>
            <person name="Clum A."/>
            <person name="Dockter R.B."/>
            <person name="Fauchery L."/>
            <person name="Guy J."/>
            <person name="Iotti M."/>
            <person name="Le Tacon F."/>
            <person name="Lindquist E.A."/>
            <person name="Lipzen A."/>
            <person name="Malagnac F."/>
            <person name="Mello A."/>
            <person name="Molinier V."/>
            <person name="Miyauchi S."/>
            <person name="Poulain J."/>
            <person name="Riccioni C."/>
            <person name="Rubini A."/>
            <person name="Sitrit Y."/>
            <person name="Splivallo R."/>
            <person name="Traeger S."/>
            <person name="Wang M."/>
            <person name="Zifcakova L."/>
            <person name="Wipf D."/>
            <person name="Zambonelli A."/>
            <person name="Paolocci F."/>
            <person name="Nowrousian M."/>
            <person name="Ottonello S."/>
            <person name="Baldrian P."/>
            <person name="Spatafora J.W."/>
            <person name="Henrissat B."/>
            <person name="Nagy L.G."/>
            <person name="Aury J.M."/>
            <person name="Wincker P."/>
            <person name="Grigoriev I.V."/>
            <person name="Bonfante P."/>
            <person name="Martin F.M."/>
        </authorList>
    </citation>
    <scope>NUCLEOTIDE SEQUENCE [LARGE SCALE GENOMIC DNA]</scope>
    <source>
        <strain evidence="9 10">RN42</strain>
    </source>
</reference>
<feature type="transmembrane region" description="Helical" evidence="7">
    <location>
        <begin position="194"/>
        <end position="212"/>
    </location>
</feature>
<evidence type="ECO:0000256" key="3">
    <source>
        <dbReference type="ARBA" id="ARBA00022692"/>
    </source>
</evidence>
<feature type="transmembrane region" description="Helical" evidence="7">
    <location>
        <begin position="583"/>
        <end position="601"/>
    </location>
</feature>
<dbReference type="GO" id="GO:0042908">
    <property type="term" value="P:xenobiotic transport"/>
    <property type="evidence" value="ECO:0007669"/>
    <property type="project" value="UniProtKB-ARBA"/>
</dbReference>
<keyword evidence="4 7" id="KW-1133">Transmembrane helix</keyword>
<dbReference type="InterPro" id="IPR036259">
    <property type="entry name" value="MFS_trans_sf"/>
</dbReference>
<feature type="transmembrane region" description="Helical" evidence="7">
    <location>
        <begin position="312"/>
        <end position="332"/>
    </location>
</feature>
<evidence type="ECO:0000313" key="9">
    <source>
        <dbReference type="EMBL" id="RPA75205.1"/>
    </source>
</evidence>
<evidence type="ECO:0000256" key="4">
    <source>
        <dbReference type="ARBA" id="ARBA00022989"/>
    </source>
</evidence>
<dbReference type="Pfam" id="PF07690">
    <property type="entry name" value="MFS_1"/>
    <property type="match status" value="1"/>
</dbReference>
<organism evidence="9 10">
    <name type="scientific">Ascobolus immersus RN42</name>
    <dbReference type="NCBI Taxonomy" id="1160509"/>
    <lineage>
        <taxon>Eukaryota</taxon>
        <taxon>Fungi</taxon>
        <taxon>Dikarya</taxon>
        <taxon>Ascomycota</taxon>
        <taxon>Pezizomycotina</taxon>
        <taxon>Pezizomycetes</taxon>
        <taxon>Pezizales</taxon>
        <taxon>Ascobolaceae</taxon>
        <taxon>Ascobolus</taxon>
    </lineage>
</organism>
<feature type="transmembrane region" description="Helical" evidence="7">
    <location>
        <begin position="390"/>
        <end position="417"/>
    </location>
</feature>
<evidence type="ECO:0000256" key="1">
    <source>
        <dbReference type="ARBA" id="ARBA00004141"/>
    </source>
</evidence>
<evidence type="ECO:0000256" key="7">
    <source>
        <dbReference type="SAM" id="Phobius"/>
    </source>
</evidence>
<dbReference type="InterPro" id="IPR005829">
    <property type="entry name" value="Sugar_transporter_CS"/>
</dbReference>
<feature type="transmembrane region" description="Helical" evidence="7">
    <location>
        <begin position="283"/>
        <end position="306"/>
    </location>
</feature>
<dbReference type="InterPro" id="IPR020846">
    <property type="entry name" value="MFS_dom"/>
</dbReference>
<feature type="transmembrane region" description="Helical" evidence="7">
    <location>
        <begin position="487"/>
        <end position="507"/>
    </location>
</feature>
<dbReference type="SUPFAM" id="SSF103473">
    <property type="entry name" value="MFS general substrate transporter"/>
    <property type="match status" value="1"/>
</dbReference>
<feature type="region of interest" description="Disordered" evidence="6">
    <location>
        <begin position="100"/>
        <end position="137"/>
    </location>
</feature>
<dbReference type="GO" id="GO:0005886">
    <property type="term" value="C:plasma membrane"/>
    <property type="evidence" value="ECO:0007669"/>
    <property type="project" value="TreeGrafter"/>
</dbReference>
<comment type="subcellular location">
    <subcellularLocation>
        <location evidence="1">Membrane</location>
        <topology evidence="1">Multi-pass membrane protein</topology>
    </subcellularLocation>
</comment>
<keyword evidence="10" id="KW-1185">Reference proteome</keyword>
<keyword evidence="3 7" id="KW-0812">Transmembrane</keyword>
<feature type="region of interest" description="Disordered" evidence="6">
    <location>
        <begin position="30"/>
        <end position="51"/>
    </location>
</feature>
<feature type="transmembrane region" description="Helical" evidence="7">
    <location>
        <begin position="437"/>
        <end position="460"/>
    </location>
</feature>
<dbReference type="FunFam" id="1.20.1250.20:FF:000082">
    <property type="entry name" value="MFS multidrug transporter, putative"/>
    <property type="match status" value="1"/>
</dbReference>
<proteinExistence type="inferred from homology"/>
<protein>
    <submittedName>
        <fullName evidence="9">MFS general substrate transporter</fullName>
    </submittedName>
</protein>
<dbReference type="PROSITE" id="PS00216">
    <property type="entry name" value="SUGAR_TRANSPORT_1"/>
    <property type="match status" value="1"/>
</dbReference>
<feature type="transmembrane region" description="Helical" evidence="7">
    <location>
        <begin position="156"/>
        <end position="174"/>
    </location>
</feature>
<dbReference type="PROSITE" id="PS50850">
    <property type="entry name" value="MFS"/>
    <property type="match status" value="1"/>
</dbReference>
<feature type="compositionally biased region" description="Pro residues" evidence="6">
    <location>
        <begin position="125"/>
        <end position="137"/>
    </location>
</feature>
<dbReference type="Gene3D" id="1.20.1250.20">
    <property type="entry name" value="MFS general substrate transporter like domains"/>
    <property type="match status" value="1"/>
</dbReference>
<evidence type="ECO:0000313" key="10">
    <source>
        <dbReference type="Proteomes" id="UP000275078"/>
    </source>
</evidence>
<dbReference type="GO" id="GO:0140115">
    <property type="term" value="P:export across plasma membrane"/>
    <property type="evidence" value="ECO:0007669"/>
    <property type="project" value="UniProtKB-ARBA"/>
</dbReference>
<comment type="similarity">
    <text evidence="2">Belongs to the major facilitator superfamily.</text>
</comment>
<evidence type="ECO:0000256" key="2">
    <source>
        <dbReference type="ARBA" id="ARBA00008335"/>
    </source>
</evidence>
<dbReference type="STRING" id="1160509.A0A3N4HN15"/>
<keyword evidence="5 7" id="KW-0472">Membrane</keyword>
<gene>
    <name evidence="9" type="ORF">BJ508DRAFT_365813</name>
</gene>
<evidence type="ECO:0000259" key="8">
    <source>
        <dbReference type="PROSITE" id="PS50850"/>
    </source>
</evidence>
<evidence type="ECO:0000256" key="5">
    <source>
        <dbReference type="ARBA" id="ARBA00023136"/>
    </source>
</evidence>
<dbReference type="PANTHER" id="PTHR23502:SF134">
    <property type="entry name" value="MAJOR FACILITATOR SUPERFAMILY (MFS) PROFILE DOMAIN-CONTAINING PROTEIN-RELATED"/>
    <property type="match status" value="1"/>
</dbReference>